<dbReference type="PANTHER" id="PTHR32347">
    <property type="entry name" value="EFFLUX SYSTEM COMPONENT YKNX-RELATED"/>
    <property type="match status" value="1"/>
</dbReference>
<dbReference type="KEGG" id="ddf:DEFDS_1587"/>
<accession>D3P8K5</accession>
<proteinExistence type="predicted"/>
<dbReference type="PANTHER" id="PTHR32347:SF23">
    <property type="entry name" value="BLL5650 PROTEIN"/>
    <property type="match status" value="1"/>
</dbReference>
<keyword evidence="2 3" id="KW-0175">Coiled coil</keyword>
<gene>
    <name evidence="5" type="ordered locus">DEFDS_1587</name>
</gene>
<feature type="domain" description="Multidrug resistance protein MdtA-like barrel-sandwich hybrid" evidence="4">
    <location>
        <begin position="40"/>
        <end position="296"/>
    </location>
</feature>
<evidence type="ECO:0000313" key="6">
    <source>
        <dbReference type="Proteomes" id="UP000001520"/>
    </source>
</evidence>
<comment type="subcellular location">
    <subcellularLocation>
        <location evidence="1">Cell envelope</location>
    </subcellularLocation>
</comment>
<dbReference type="InterPro" id="IPR058625">
    <property type="entry name" value="MdtA-like_BSH"/>
</dbReference>
<organism evidence="5 6">
    <name type="scientific">Deferribacter desulfuricans (strain DSM 14783 / JCM 11476 / NBRC 101012 / SSM1)</name>
    <dbReference type="NCBI Taxonomy" id="639282"/>
    <lineage>
        <taxon>Bacteria</taxon>
        <taxon>Pseudomonadati</taxon>
        <taxon>Deferribacterota</taxon>
        <taxon>Deferribacteres</taxon>
        <taxon>Deferribacterales</taxon>
        <taxon>Deferribacteraceae</taxon>
        <taxon>Deferribacter</taxon>
    </lineage>
</organism>
<dbReference type="STRING" id="639282.DEFDS_1587"/>
<dbReference type="EMBL" id="AP011529">
    <property type="protein sequence ID" value="BAI81045.1"/>
    <property type="molecule type" value="Genomic_DNA"/>
</dbReference>
<dbReference type="HOGENOM" id="CLU_018816_6_3_0"/>
<dbReference type="Gene3D" id="2.40.50.100">
    <property type="match status" value="1"/>
</dbReference>
<evidence type="ECO:0000256" key="2">
    <source>
        <dbReference type="ARBA" id="ARBA00023054"/>
    </source>
</evidence>
<dbReference type="SUPFAM" id="SSF111369">
    <property type="entry name" value="HlyD-like secretion proteins"/>
    <property type="match status" value="2"/>
</dbReference>
<protein>
    <recommendedName>
        <fullName evidence="4">Multidrug resistance protein MdtA-like barrel-sandwich hybrid domain-containing protein</fullName>
    </recommendedName>
</protein>
<dbReference type="RefSeq" id="WP_013008291.1">
    <property type="nucleotide sequence ID" value="NC_013939.1"/>
</dbReference>
<dbReference type="InterPro" id="IPR050465">
    <property type="entry name" value="UPF0194_transport"/>
</dbReference>
<dbReference type="eggNOG" id="COG0845">
    <property type="taxonomic scope" value="Bacteria"/>
</dbReference>
<evidence type="ECO:0000313" key="5">
    <source>
        <dbReference type="EMBL" id="BAI81045.1"/>
    </source>
</evidence>
<dbReference type="Gene3D" id="2.40.30.170">
    <property type="match status" value="1"/>
</dbReference>
<keyword evidence="6" id="KW-1185">Reference proteome</keyword>
<evidence type="ECO:0000259" key="4">
    <source>
        <dbReference type="Pfam" id="PF25917"/>
    </source>
</evidence>
<dbReference type="Gene3D" id="1.10.287.470">
    <property type="entry name" value="Helix hairpin bin"/>
    <property type="match status" value="1"/>
</dbReference>
<dbReference type="Proteomes" id="UP000001520">
    <property type="component" value="Chromosome"/>
</dbReference>
<feature type="coiled-coil region" evidence="3">
    <location>
        <begin position="73"/>
        <end position="167"/>
    </location>
</feature>
<dbReference type="OrthoDB" id="9778236at2"/>
<dbReference type="AlphaFoldDB" id="D3P8K5"/>
<dbReference type="PRINTS" id="PR01490">
    <property type="entry name" value="RTXTOXIND"/>
</dbReference>
<feature type="coiled-coil region" evidence="3">
    <location>
        <begin position="192"/>
        <end position="223"/>
    </location>
</feature>
<dbReference type="Pfam" id="PF25917">
    <property type="entry name" value="BSH_RND"/>
    <property type="match status" value="1"/>
</dbReference>
<evidence type="ECO:0000256" key="1">
    <source>
        <dbReference type="ARBA" id="ARBA00004196"/>
    </source>
</evidence>
<evidence type="ECO:0000256" key="3">
    <source>
        <dbReference type="SAM" id="Coils"/>
    </source>
</evidence>
<dbReference type="GO" id="GO:0030313">
    <property type="term" value="C:cell envelope"/>
    <property type="evidence" value="ECO:0007669"/>
    <property type="project" value="UniProtKB-SubCell"/>
</dbReference>
<name>D3P8K5_DEFDS</name>
<reference evidence="5 6" key="1">
    <citation type="journal article" date="2010" name="DNA Res.">
        <title>Bacterial lifestyle in a deep-sea hydrothermal vent chimney revealed by the genome sequence of the thermophilic bacterium Deferribacter desulfuricans SSM1.</title>
        <authorList>
            <person name="Takaki Y."/>
            <person name="Shimamura S."/>
            <person name="Nakagawa S."/>
            <person name="Fukuhara Y."/>
            <person name="Horikawa H."/>
            <person name="Ankai A."/>
            <person name="Harada T."/>
            <person name="Hosoyama A."/>
            <person name="Oguchi A."/>
            <person name="Fukui S."/>
            <person name="Fujita N."/>
            <person name="Takami H."/>
            <person name="Takai K."/>
        </authorList>
    </citation>
    <scope>NUCLEOTIDE SEQUENCE [LARGE SCALE GENOMIC DNA]</scope>
    <source>
        <strain evidence="6">DSM 14783 / JCM 11476 / NBRC 101012 / SSM1</strain>
    </source>
</reference>
<sequence>MRKVILIAIFIILLLSIVKLFLPKKQSNEIFVNGRIEADIVDISPKIPGEVIKVYFDEGDSVKKGDLLAEIDRRELLEKLNQLKSQKNQITNLIKAKTKELQSLKIKHEQTNIKKEKAEKELSIAIKVAENNLNIAKEKISIIENKISVAKQQLQKIKNDLSRYKKLYNEGGISKSKFEEISLKFEEIDKQYNTLLKEKDVAINNYENAKKNLENTKLKDKDISILEKELMNIKTAISAKEYELDITKNRLNEINHIISQTKIKLDDTFIKSPINGIIMTKSIEEGEIATNLTTLFSIYDPEKIYFKGYFPEKYLSKIKIGDKASVFIDGQDKPFKAVISYISSKAEFTPKEIQSKDERVKQVFAIKAYFENSSEYLKPGMPADLIINLEK</sequence>